<feature type="region of interest" description="Disordered" evidence="2">
    <location>
        <begin position="243"/>
        <end position="262"/>
    </location>
</feature>
<keyword evidence="5" id="KW-1185">Reference proteome</keyword>
<feature type="domain" description="HMG box" evidence="3">
    <location>
        <begin position="162"/>
        <end position="240"/>
    </location>
</feature>
<reference evidence="4" key="1">
    <citation type="submission" date="2021-01" db="EMBL/GenBank/DDBJ databases">
        <authorList>
            <person name="Bezrukov I."/>
        </authorList>
    </citation>
    <scope>NUCLEOTIDE SEQUENCE</scope>
</reference>
<feature type="DNA-binding region" description="HMG box" evidence="1">
    <location>
        <begin position="162"/>
        <end position="240"/>
    </location>
</feature>
<dbReference type="InterPro" id="IPR036910">
    <property type="entry name" value="HMG_box_dom_sf"/>
</dbReference>
<organism evidence="4 5">
    <name type="scientific">Arabidopsis arenosa</name>
    <name type="common">Sand rock-cress</name>
    <name type="synonym">Cardaminopsis arenosa</name>
    <dbReference type="NCBI Taxonomy" id="38785"/>
    <lineage>
        <taxon>Eukaryota</taxon>
        <taxon>Viridiplantae</taxon>
        <taxon>Streptophyta</taxon>
        <taxon>Embryophyta</taxon>
        <taxon>Tracheophyta</taxon>
        <taxon>Spermatophyta</taxon>
        <taxon>Magnoliopsida</taxon>
        <taxon>eudicotyledons</taxon>
        <taxon>Gunneridae</taxon>
        <taxon>Pentapetalae</taxon>
        <taxon>rosids</taxon>
        <taxon>malvids</taxon>
        <taxon>Brassicales</taxon>
        <taxon>Brassicaceae</taxon>
        <taxon>Camelineae</taxon>
        <taxon>Arabidopsis</taxon>
    </lineage>
</organism>
<dbReference type="Gene3D" id="1.10.30.10">
    <property type="entry name" value="High mobility group box domain"/>
    <property type="match status" value="1"/>
</dbReference>
<dbReference type="Proteomes" id="UP000682877">
    <property type="component" value="Chromosome 1"/>
</dbReference>
<evidence type="ECO:0000259" key="3">
    <source>
        <dbReference type="PROSITE" id="PS50118"/>
    </source>
</evidence>
<evidence type="ECO:0000256" key="2">
    <source>
        <dbReference type="SAM" id="MobiDB-lite"/>
    </source>
</evidence>
<dbReference type="InterPro" id="IPR009071">
    <property type="entry name" value="HMG_box_dom"/>
</dbReference>
<gene>
    <name evidence="4" type="ORF">AARE701A_LOCUS2104</name>
</gene>
<keyword evidence="1" id="KW-0539">Nucleus</keyword>
<dbReference type="EMBL" id="LR999451">
    <property type="protein sequence ID" value="CAE5958513.1"/>
    <property type="molecule type" value="Genomic_DNA"/>
</dbReference>
<evidence type="ECO:0000256" key="1">
    <source>
        <dbReference type="PROSITE-ProRule" id="PRU00267"/>
    </source>
</evidence>
<evidence type="ECO:0000313" key="5">
    <source>
        <dbReference type="Proteomes" id="UP000682877"/>
    </source>
</evidence>
<dbReference type="SUPFAM" id="SSF47095">
    <property type="entry name" value="HMG-box"/>
    <property type="match status" value="1"/>
</dbReference>
<dbReference type="GO" id="GO:0003677">
    <property type="term" value="F:DNA binding"/>
    <property type="evidence" value="ECO:0007669"/>
    <property type="project" value="UniProtKB-UniRule"/>
</dbReference>
<dbReference type="AlphaFoldDB" id="A0A8S1ZFJ2"/>
<dbReference type="GO" id="GO:0005634">
    <property type="term" value="C:nucleus"/>
    <property type="evidence" value="ECO:0007669"/>
    <property type="project" value="UniProtKB-UniRule"/>
</dbReference>
<name>A0A8S1ZFJ2_ARAAE</name>
<dbReference type="PROSITE" id="PS50118">
    <property type="entry name" value="HMG_BOX_2"/>
    <property type="match status" value="1"/>
</dbReference>
<feature type="compositionally biased region" description="Polar residues" evidence="2">
    <location>
        <begin position="249"/>
        <end position="262"/>
    </location>
</feature>
<evidence type="ECO:0000313" key="4">
    <source>
        <dbReference type="EMBL" id="CAE5958513.1"/>
    </source>
</evidence>
<protein>
    <recommendedName>
        <fullName evidence="3">HMG box domain-containing protein</fullName>
    </recommendedName>
</protein>
<keyword evidence="1" id="KW-0238">DNA-binding</keyword>
<accession>A0A8S1ZFJ2</accession>
<proteinExistence type="predicted"/>
<sequence>MDGDKSKTLTKKERFELIKKGGRFEFYKNQFLMNQNKSPTVEMASDGAGTGANTRKDVYGNSWIPYNTQLEAEKPYKWLSPFFLYRESILEADKDRYFSFELLSQSWELEPESMRAPYVAKSAIRMDEFENVKKAQHNKYLEQWISGDENYEKSVSDEPNELVRPATGFLVYLEEFLASANDKSMEEFTEICKNRSLNTVSVIADLTEIWESMSETAKQPYLAKAAEMMAAYDQMLIARIKTMERPTSDNKSGTSQEVGCDG</sequence>